<dbReference type="EMBL" id="CAXKWB010078337">
    <property type="protein sequence ID" value="CAL4202519.1"/>
    <property type="molecule type" value="Genomic_DNA"/>
</dbReference>
<evidence type="ECO:0000256" key="10">
    <source>
        <dbReference type="ARBA" id="ARBA00048586"/>
    </source>
</evidence>
<reference evidence="13 14" key="1">
    <citation type="submission" date="2024-05" db="EMBL/GenBank/DDBJ databases">
        <authorList>
            <person name="Wallberg A."/>
        </authorList>
    </citation>
    <scope>NUCLEOTIDE SEQUENCE [LARGE SCALE GENOMIC DNA]</scope>
</reference>
<dbReference type="Proteomes" id="UP001497623">
    <property type="component" value="Unassembled WGS sequence"/>
</dbReference>
<keyword evidence="11" id="KW-0496">Mitochondrion</keyword>
<dbReference type="GO" id="GO:0008444">
    <property type="term" value="F:CDP-diacylglycerol-glycerol-3-phosphate 3-phosphatidyltransferase activity"/>
    <property type="evidence" value="ECO:0007669"/>
    <property type="project" value="UniProtKB-EC"/>
</dbReference>
<accession>A0AAV2SHN7</accession>
<dbReference type="Gene3D" id="3.30.870.10">
    <property type="entry name" value="Endonuclease Chain A"/>
    <property type="match status" value="2"/>
</dbReference>
<protein>
    <recommendedName>
        <fullName evidence="11">CDP-diacylglycerol--glycerol-3-phosphate 3-phosphatidyltransferase</fullName>
        <ecNumber evidence="11">2.7.8.5</ecNumber>
    </recommendedName>
</protein>
<comment type="pathway">
    <text evidence="2 11">Phospholipid metabolism; phosphatidylglycerol biosynthesis; phosphatidylglycerol from CDP-diacylglycerol: step 1/2.</text>
</comment>
<keyword evidence="6" id="KW-0677">Repeat</keyword>
<gene>
    <name evidence="13" type="ORF">MNOR_LOCUS37686</name>
</gene>
<evidence type="ECO:0000256" key="7">
    <source>
        <dbReference type="ARBA" id="ARBA00023098"/>
    </source>
</evidence>
<dbReference type="PROSITE" id="PS50035">
    <property type="entry name" value="PLD"/>
    <property type="match status" value="1"/>
</dbReference>
<keyword evidence="7 11" id="KW-0443">Lipid metabolism</keyword>
<dbReference type="GO" id="GO:0005524">
    <property type="term" value="F:ATP binding"/>
    <property type="evidence" value="ECO:0007669"/>
    <property type="project" value="UniProtKB-KW"/>
</dbReference>
<comment type="catalytic activity">
    <reaction evidence="10 11">
        <text>a CDP-1,2-diacyl-sn-glycerol + sn-glycerol 3-phosphate = a 1,2-diacyl-sn-glycero-3-phospho-(1'-sn-glycero-3'-phosphate) + CMP + H(+)</text>
        <dbReference type="Rhea" id="RHEA:12593"/>
        <dbReference type="ChEBI" id="CHEBI:15378"/>
        <dbReference type="ChEBI" id="CHEBI:57597"/>
        <dbReference type="ChEBI" id="CHEBI:58332"/>
        <dbReference type="ChEBI" id="CHEBI:60110"/>
        <dbReference type="ChEBI" id="CHEBI:60377"/>
        <dbReference type="EC" id="2.7.8.5"/>
    </reaction>
</comment>
<dbReference type="CDD" id="cd09137">
    <property type="entry name" value="PLDc_PGS1_euk_2"/>
    <property type="match status" value="1"/>
</dbReference>
<comment type="subcellular location">
    <subcellularLocation>
        <location evidence="11">Mitochondrion</location>
    </subcellularLocation>
</comment>
<keyword evidence="8 11" id="KW-0594">Phospholipid biosynthesis</keyword>
<dbReference type="PIRSF" id="PIRSF000850">
    <property type="entry name" value="Phospholipase_D_PSS"/>
    <property type="match status" value="1"/>
</dbReference>
<comment type="similarity">
    <text evidence="3 11">Belongs to the CDP-alcohol phosphatidyltransferase class-II family.</text>
</comment>
<keyword evidence="9 11" id="KW-1208">Phospholipid metabolism</keyword>
<feature type="domain" description="PLD phosphodiesterase" evidence="12">
    <location>
        <begin position="143"/>
        <end position="169"/>
    </location>
</feature>
<dbReference type="SUPFAM" id="SSF56024">
    <property type="entry name" value="Phospholipase D/nuclease"/>
    <property type="match status" value="1"/>
</dbReference>
<evidence type="ECO:0000256" key="2">
    <source>
        <dbReference type="ARBA" id="ARBA00005042"/>
    </source>
</evidence>
<dbReference type="PANTHER" id="PTHR12586:SF1">
    <property type="entry name" value="CDP-DIACYLGLYCEROL--GLYCEROL-3-PHOSPHATE 3-PHOSPHATIDYLTRANSFERASE, MITOCHONDRIAL"/>
    <property type="match status" value="1"/>
</dbReference>
<evidence type="ECO:0000256" key="11">
    <source>
        <dbReference type="RuleBase" id="RU365024"/>
    </source>
</evidence>
<keyword evidence="5 11" id="KW-0808">Transferase</keyword>
<dbReference type="GO" id="GO:0005739">
    <property type="term" value="C:mitochondrion"/>
    <property type="evidence" value="ECO:0007669"/>
    <property type="project" value="UniProtKB-SubCell"/>
</dbReference>
<evidence type="ECO:0000256" key="1">
    <source>
        <dbReference type="ARBA" id="ARBA00003537"/>
    </source>
</evidence>
<evidence type="ECO:0000256" key="4">
    <source>
        <dbReference type="ARBA" id="ARBA00022516"/>
    </source>
</evidence>
<proteinExistence type="inferred from homology"/>
<dbReference type="GO" id="GO:0032049">
    <property type="term" value="P:cardiolipin biosynthetic process"/>
    <property type="evidence" value="ECO:0007669"/>
    <property type="project" value="InterPro"/>
</dbReference>
<evidence type="ECO:0000256" key="8">
    <source>
        <dbReference type="ARBA" id="ARBA00023209"/>
    </source>
</evidence>
<dbReference type="InterPro" id="IPR016270">
    <property type="entry name" value="PGS1"/>
</dbReference>
<evidence type="ECO:0000259" key="12">
    <source>
        <dbReference type="PROSITE" id="PS50035"/>
    </source>
</evidence>
<evidence type="ECO:0000256" key="3">
    <source>
        <dbReference type="ARBA" id="ARBA00010682"/>
    </source>
</evidence>
<keyword evidence="11" id="KW-0067">ATP-binding</keyword>
<dbReference type="CDD" id="cd09135">
    <property type="entry name" value="PLDc_PGS1_euk_1"/>
    <property type="match status" value="1"/>
</dbReference>
<sequence length="478" mass="55221">MATMRKFVVNLYGSFWILHKKPVFFGVGMYVQIITDPSEFYKVLVKKSYESHKRISISSLYLGTGNLENKLILAIKERMITCPKLRVHWLLDFTRGSRGTVNSRTSLLPLITQNPKLCSVSLFHTPELRGLLKRFIPQRWNEIIGLQHMKLYIFDDTLVISGANLSKDYFTNRQDRYIVFNDCPDLADFYHRIIDTVGKYSLQLQDDNSTQMEKGTGVHPFEGDYKKYCDAAQTAISILWDEECEKSRWRLHALPDNNSFNDSTEKQLDTLIFPTLQMNSFGIKTDSVVTTKLLHTSEEDSLIKLASGYFNLTEDYMNCILHNSKARYDILLAHPKANGFLGSAGFSGAIPAGYTQIAKNFFWRLCGLPVGRHIFMSEYLREGWTFHGKGLWYYPPQSSTPNLTLVGSPNFGWRSTQRDLESQVVLLTQNAQLQSSLHNEQQNLYRNSQKVSEETFKQPDRFVPYWVQLIMPIIKRFF</sequence>
<evidence type="ECO:0000313" key="14">
    <source>
        <dbReference type="Proteomes" id="UP001497623"/>
    </source>
</evidence>
<dbReference type="InterPro" id="IPR001736">
    <property type="entry name" value="PLipase_D/transphosphatidylase"/>
</dbReference>
<evidence type="ECO:0000256" key="5">
    <source>
        <dbReference type="ARBA" id="ARBA00022679"/>
    </source>
</evidence>
<name>A0AAV2SHN7_MEGNR</name>
<organism evidence="13 14">
    <name type="scientific">Meganyctiphanes norvegica</name>
    <name type="common">Northern krill</name>
    <name type="synonym">Thysanopoda norvegica</name>
    <dbReference type="NCBI Taxonomy" id="48144"/>
    <lineage>
        <taxon>Eukaryota</taxon>
        <taxon>Metazoa</taxon>
        <taxon>Ecdysozoa</taxon>
        <taxon>Arthropoda</taxon>
        <taxon>Crustacea</taxon>
        <taxon>Multicrustacea</taxon>
        <taxon>Malacostraca</taxon>
        <taxon>Eumalacostraca</taxon>
        <taxon>Eucarida</taxon>
        <taxon>Euphausiacea</taxon>
        <taxon>Euphausiidae</taxon>
        <taxon>Meganyctiphanes</taxon>
    </lineage>
</organism>
<keyword evidence="14" id="KW-1185">Reference proteome</keyword>
<dbReference type="EC" id="2.7.8.5" evidence="11"/>
<keyword evidence="11" id="KW-0547">Nucleotide-binding</keyword>
<keyword evidence="4 11" id="KW-0444">Lipid biosynthesis</keyword>
<evidence type="ECO:0000313" key="13">
    <source>
        <dbReference type="EMBL" id="CAL4202519.1"/>
    </source>
</evidence>
<feature type="non-terminal residue" evidence="13">
    <location>
        <position position="478"/>
    </location>
</feature>
<comment type="function">
    <text evidence="1 11">Functions in the biosynthesis of the anionic phospholipids phosphatidylglycerol and cardiolipin.</text>
</comment>
<evidence type="ECO:0000256" key="9">
    <source>
        <dbReference type="ARBA" id="ARBA00023264"/>
    </source>
</evidence>
<dbReference type="AlphaFoldDB" id="A0AAV2SHN7"/>
<dbReference type="SMART" id="SM00155">
    <property type="entry name" value="PLDc"/>
    <property type="match status" value="1"/>
</dbReference>
<dbReference type="PANTHER" id="PTHR12586">
    <property type="entry name" value="CDP-DIACYLGLYCEROL--SERINE O-PHOSPHATIDYLTRANSFERASE"/>
    <property type="match status" value="1"/>
</dbReference>
<comment type="caution">
    <text evidence="13">The sequence shown here is derived from an EMBL/GenBank/DDBJ whole genome shotgun (WGS) entry which is preliminary data.</text>
</comment>
<evidence type="ECO:0000256" key="6">
    <source>
        <dbReference type="ARBA" id="ARBA00022737"/>
    </source>
</evidence>